<dbReference type="SMART" id="SM00343">
    <property type="entry name" value="ZnF_C2HC"/>
    <property type="match status" value="2"/>
</dbReference>
<dbReference type="InterPro" id="IPR001878">
    <property type="entry name" value="Znf_CCHC"/>
</dbReference>
<protein>
    <recommendedName>
        <fullName evidence="4">CCHC-type domain-containing protein</fullName>
    </recommendedName>
</protein>
<dbReference type="InterPro" id="IPR036875">
    <property type="entry name" value="Znf_CCHC_sf"/>
</dbReference>
<keyword evidence="2" id="KW-0175">Coiled coil</keyword>
<evidence type="ECO:0000313" key="5">
    <source>
        <dbReference type="EMBL" id="VEU33926.1"/>
    </source>
</evidence>
<feature type="region of interest" description="Disordered" evidence="3">
    <location>
        <begin position="1120"/>
        <end position="1140"/>
    </location>
</feature>
<evidence type="ECO:0000256" key="2">
    <source>
        <dbReference type="SAM" id="Coils"/>
    </source>
</evidence>
<evidence type="ECO:0000256" key="1">
    <source>
        <dbReference type="PROSITE-ProRule" id="PRU00047"/>
    </source>
</evidence>
<feature type="compositionally biased region" description="Basic residues" evidence="3">
    <location>
        <begin position="435"/>
        <end position="445"/>
    </location>
</feature>
<dbReference type="GO" id="GO:0008270">
    <property type="term" value="F:zinc ion binding"/>
    <property type="evidence" value="ECO:0007669"/>
    <property type="project" value="UniProtKB-KW"/>
</dbReference>
<dbReference type="GO" id="GO:0003676">
    <property type="term" value="F:nucleic acid binding"/>
    <property type="evidence" value="ECO:0007669"/>
    <property type="project" value="InterPro"/>
</dbReference>
<gene>
    <name evidence="5" type="ORF">PSNMU_V1.4_AUG-EV-PASAV3_0006560</name>
</gene>
<dbReference type="PANTHER" id="PTHR11439:SF467">
    <property type="entry name" value="INTEGRASE CATALYTIC DOMAIN-CONTAINING PROTEIN"/>
    <property type="match status" value="1"/>
</dbReference>
<feature type="compositionally biased region" description="Basic and acidic residues" evidence="3">
    <location>
        <begin position="1120"/>
        <end position="1138"/>
    </location>
</feature>
<keyword evidence="1" id="KW-0862">Zinc</keyword>
<dbReference type="SUPFAM" id="SSF57756">
    <property type="entry name" value="Retrovirus zinc finger-like domains"/>
    <property type="match status" value="1"/>
</dbReference>
<feature type="coiled-coil region" evidence="2">
    <location>
        <begin position="545"/>
        <end position="578"/>
    </location>
</feature>
<name>A0A448YVU6_9STRA</name>
<evidence type="ECO:0000259" key="4">
    <source>
        <dbReference type="PROSITE" id="PS50158"/>
    </source>
</evidence>
<dbReference type="OrthoDB" id="45018at2759"/>
<feature type="domain" description="CCHC-type" evidence="4">
    <location>
        <begin position="297"/>
        <end position="311"/>
    </location>
</feature>
<dbReference type="PROSITE" id="PS50158">
    <property type="entry name" value="ZF_CCHC"/>
    <property type="match status" value="1"/>
</dbReference>
<evidence type="ECO:0000313" key="6">
    <source>
        <dbReference type="Proteomes" id="UP000291116"/>
    </source>
</evidence>
<keyword evidence="6" id="KW-1185">Reference proteome</keyword>
<dbReference type="PANTHER" id="PTHR11439">
    <property type="entry name" value="GAG-POL-RELATED RETROTRANSPOSON"/>
    <property type="match status" value="1"/>
</dbReference>
<organism evidence="5 6">
    <name type="scientific">Pseudo-nitzschia multistriata</name>
    <dbReference type="NCBI Taxonomy" id="183589"/>
    <lineage>
        <taxon>Eukaryota</taxon>
        <taxon>Sar</taxon>
        <taxon>Stramenopiles</taxon>
        <taxon>Ochrophyta</taxon>
        <taxon>Bacillariophyta</taxon>
        <taxon>Bacillariophyceae</taxon>
        <taxon>Bacillariophycidae</taxon>
        <taxon>Bacillariales</taxon>
        <taxon>Bacillariaceae</taxon>
        <taxon>Pseudo-nitzschia</taxon>
    </lineage>
</organism>
<feature type="region of interest" description="Disordered" evidence="3">
    <location>
        <begin position="254"/>
        <end position="294"/>
    </location>
</feature>
<dbReference type="Pfam" id="PF07727">
    <property type="entry name" value="RVT_2"/>
    <property type="match status" value="1"/>
</dbReference>
<dbReference type="CDD" id="cd09272">
    <property type="entry name" value="RNase_HI_RT_Ty1"/>
    <property type="match status" value="1"/>
</dbReference>
<dbReference type="Proteomes" id="UP000291116">
    <property type="component" value="Unassembled WGS sequence"/>
</dbReference>
<feature type="compositionally biased region" description="Acidic residues" evidence="3">
    <location>
        <begin position="254"/>
        <end position="263"/>
    </location>
</feature>
<accession>A0A448YVU6</accession>
<dbReference type="EMBL" id="CAACVS010000015">
    <property type="protein sequence ID" value="VEU33926.1"/>
    <property type="molecule type" value="Genomic_DNA"/>
</dbReference>
<feature type="region of interest" description="Disordered" evidence="3">
    <location>
        <begin position="412"/>
        <end position="453"/>
    </location>
</feature>
<dbReference type="Gene3D" id="4.10.60.10">
    <property type="entry name" value="Zinc finger, CCHC-type"/>
    <property type="match status" value="1"/>
</dbReference>
<feature type="compositionally biased region" description="Basic residues" evidence="3">
    <location>
        <begin position="267"/>
        <end position="289"/>
    </location>
</feature>
<evidence type="ECO:0000256" key="3">
    <source>
        <dbReference type="SAM" id="MobiDB-lite"/>
    </source>
</evidence>
<reference evidence="5 6" key="1">
    <citation type="submission" date="2019-01" db="EMBL/GenBank/DDBJ databases">
        <authorList>
            <person name="Ferrante I. M."/>
        </authorList>
    </citation>
    <scope>NUCLEOTIDE SEQUENCE [LARGE SCALE GENOMIC DNA]</scope>
    <source>
        <strain evidence="5 6">B856</strain>
    </source>
</reference>
<sequence length="1789" mass="204229">MVAKLSSIKMEVPLFKNNTVREFAKWWPLFQAYAVQKEFAEVIQQTKCKDLPETELPRKIKPDGVEDDIDGTLEVHTDEQCKALLKNKMGIAAFTIAFARNVNEDCQAMVTDSKDDRYWPTGQCHMVVQELLDEFAADDEMGMIRQRVELYSISMRKNDNPKTLFSQITSIEQKYKGRTTPLTVEDKRAAILMRAPKMYQAVIQTERTTERKIHGREPTLKALRRAMYDHYKSIQINQANNLLQELTLYSAAGEEEDSSDEDIGNLHSRKKKKGRKGTKVSGQQRRKKATGNENKSCYGCGEKGHIKRDCPYENPCGYCGVKGHTEEQCWKKHPEKRPKKFRKGAKNNNDVAGIVVDEELTFTVMDDGDLMNESPWWSSNCSANYASVNTVYSNAVCGTRKINNERMQARRPTYTGNAGHGNHAQRSFRDTQRRRNDRKRRRHTGKYGNQRLKTRGWPRAPAYTYARTWRVRETWNGHKKVASWTIMSEQYNQPGREQGSKPVRTEHYVENTFKSRERPKHVVIRDLRAAQQAADRTAARNTRTIKGLHSELARLEHRDEALRQRNDAEAALITVENETSLSSATGTEVLYTPIIWIADTGASCHVTNSTAGGVPSVNAKERLKTLRHSLDASGNRMHTNAILDIKGAVQTKDGETINVVLKDCRYGASKFNLCSITKLTDSGWFMRGDAKGIHLTKGEQRIDFDIPIKTQEGKLWAARIERRSPNDGPNELTLATPTVMSLEKAHQFCGHSGIRETIKTAKYLGWKLTRKEYQRCEPCAVAKARQANLEQGETREPKQIGELYYIDGMKLKRPKRPEARVYFPANNCLVMAVEHKTGASFTGWYDKKNGFIDDFCSYFARQAENGKAVRRMRCDDAGENKLLQKKVNGKHWRLNVQFEYTAKTPQRNSRVETKLFHMSNKTRAALEDANVPDQFRYILFALFYKWCCQTDMLTVVEVDGVTKTRHEHLYGKLPGWVDHMQVAGMAGVVKTHTRTTPKVNARGKTCLFVCYATDHAKDCYVMYDPGTRRTLHSRDVLWLNRMYFPSRPRPGAEVTVEGISLPAGETEICDDETQEDGTVVSIDSDSSSEPETETQDQEESQGSSVIMFEDEDEHLFDMHEQTNSDEGSRDSHRHEGNHRVTRSGRVVRAPMQHDGTRPGEVVALHIEDQLINETCLLGVEENKHLHNHHMDEGMREEEFVLFSLMKGGNRTYSSVEHAFGYVDTRGDYRLVAAALEDNVGELYLVGATGHNYGNTAELNVMNYKQAMATVDRKEWEKAIKVEHDKMVKYNVFRVVKPKEIPKGTKLFDSTWAMKKKPDGTFRARNAIRGFMQVDGEHYDSNDKSSPVATEVGIRVCFVLTIVGAWYQHLVDVEGAFLNGVFQRPDKHKIFMKVPEAYRKWYPSWATFLLLKTQYGTVQAALQYYRECCKALAYLKFERNAAEPCVFFKWKAKQLVVFVLWVDDCCISGPKELVLQEVKDFTGLWDCKDLGELKEYVGCRVERTKDWIRLTQPVKVQRFIDEFNCKGNNGPSQRAPSTPAEPGSVLEFNKESEPAINNKRQTKYRSGVGILLHMMRWSRPDVLNAVRELSSYMTTASKACYKALNRVMNFIVATKEKGYMFKPASPGTWDGRKNTRVFEIKGQCDSEYAKHSSRRSVNAGITYLEGAIVKQFSKMMPIVALSTTEAELYSAVLTAQDMMFVYHIVTNLGLKVRLPMKLYCDNKGAVALANNWSVGGRTRHVDVKQHFLRELKERGFIEVLWRSGAQMTPDMHTKNVSKALFDQYSKELVS</sequence>
<keyword evidence="1" id="KW-0479">Metal-binding</keyword>
<feature type="compositionally biased region" description="Acidic residues" evidence="3">
    <location>
        <begin position="1086"/>
        <end position="1099"/>
    </location>
</feature>
<feature type="region of interest" description="Disordered" evidence="3">
    <location>
        <begin position="1065"/>
        <end position="1104"/>
    </location>
</feature>
<keyword evidence="1" id="KW-0863">Zinc-finger</keyword>
<dbReference type="InterPro" id="IPR013103">
    <property type="entry name" value="RVT_2"/>
</dbReference>
<proteinExistence type="predicted"/>